<name>A0A397UBX0_9GLOM</name>
<organism evidence="1 2">
    <name type="scientific">Gigaspora rosea</name>
    <dbReference type="NCBI Taxonomy" id="44941"/>
    <lineage>
        <taxon>Eukaryota</taxon>
        <taxon>Fungi</taxon>
        <taxon>Fungi incertae sedis</taxon>
        <taxon>Mucoromycota</taxon>
        <taxon>Glomeromycotina</taxon>
        <taxon>Glomeromycetes</taxon>
        <taxon>Diversisporales</taxon>
        <taxon>Gigasporaceae</taxon>
        <taxon>Gigaspora</taxon>
    </lineage>
</organism>
<evidence type="ECO:0000313" key="1">
    <source>
        <dbReference type="EMBL" id="RIB04596.1"/>
    </source>
</evidence>
<dbReference type="AlphaFoldDB" id="A0A397UBX0"/>
<evidence type="ECO:0000313" key="2">
    <source>
        <dbReference type="Proteomes" id="UP000266673"/>
    </source>
</evidence>
<accession>A0A397UBX0</accession>
<reference evidence="1 2" key="1">
    <citation type="submission" date="2018-06" db="EMBL/GenBank/DDBJ databases">
        <title>Comparative genomics reveals the genomic features of Rhizophagus irregularis, R. cerebriforme, R. diaphanum and Gigaspora rosea, and their symbiotic lifestyle signature.</title>
        <authorList>
            <person name="Morin E."/>
            <person name="San Clemente H."/>
            <person name="Chen E.C.H."/>
            <person name="De La Providencia I."/>
            <person name="Hainaut M."/>
            <person name="Kuo A."/>
            <person name="Kohler A."/>
            <person name="Murat C."/>
            <person name="Tang N."/>
            <person name="Roy S."/>
            <person name="Loubradou J."/>
            <person name="Henrissat B."/>
            <person name="Grigoriev I.V."/>
            <person name="Corradi N."/>
            <person name="Roux C."/>
            <person name="Martin F.M."/>
        </authorList>
    </citation>
    <scope>NUCLEOTIDE SEQUENCE [LARGE SCALE GENOMIC DNA]</scope>
    <source>
        <strain evidence="1 2">DAOM 194757</strain>
    </source>
</reference>
<comment type="caution">
    <text evidence="1">The sequence shown here is derived from an EMBL/GenBank/DDBJ whole genome shotgun (WGS) entry which is preliminary data.</text>
</comment>
<protein>
    <submittedName>
        <fullName evidence="1">Uncharacterized protein</fullName>
    </submittedName>
</protein>
<proteinExistence type="predicted"/>
<sequence>MPFHMPIQSSFQSTRRTILSTMEDFLKHVDECKDKNFEKCNVDTIGTKQTLHEYAAIYNIAFTPFYNT</sequence>
<dbReference type="Proteomes" id="UP000266673">
    <property type="component" value="Unassembled WGS sequence"/>
</dbReference>
<gene>
    <name evidence="1" type="ORF">C2G38_2221948</name>
</gene>
<keyword evidence="2" id="KW-1185">Reference proteome</keyword>
<dbReference type="EMBL" id="QKWP01002147">
    <property type="protein sequence ID" value="RIB04596.1"/>
    <property type="molecule type" value="Genomic_DNA"/>
</dbReference>
<dbReference type="OrthoDB" id="2439715at2759"/>